<evidence type="ECO:0000313" key="8">
    <source>
        <dbReference type="Proteomes" id="UP001162834"/>
    </source>
</evidence>
<evidence type="ECO:0000259" key="6">
    <source>
        <dbReference type="Pfam" id="PF14833"/>
    </source>
</evidence>
<keyword evidence="3" id="KW-0520">NAD</keyword>
<dbReference type="PANTHER" id="PTHR43060:SF15">
    <property type="entry name" value="3-HYDROXYISOBUTYRATE DEHYDROGENASE-LIKE 1, MITOCHONDRIAL-RELATED"/>
    <property type="match status" value="1"/>
</dbReference>
<dbReference type="Proteomes" id="UP001162834">
    <property type="component" value="Chromosome"/>
</dbReference>
<dbReference type="GO" id="GO:0043718">
    <property type="term" value="F:2-hydroxymethylglutarate dehydrogenase activity"/>
    <property type="evidence" value="ECO:0007669"/>
    <property type="project" value="UniProtKB-EC"/>
</dbReference>
<dbReference type="PIRSF" id="PIRSF000103">
    <property type="entry name" value="HIBADH"/>
    <property type="match status" value="1"/>
</dbReference>
<sequence length="309" mass="30985">MQNMSDSTSRPACGVLGAGSIGAGLARRLAARGHEVWAYDLDAARVAQLAPAGVSTAGSARELAQRADVILLALPDTPHILGALDGDDGLEAGLRAGHAVLVTSTVDPATPRALAQRLAPLGVDVLDTPISGGPVAAEAGTLAIMVGAAPAAFDRLRPLLESLGAHVVHVGGVGDGEVAKLVNNLMGSVIAIGIAEGLALAAKSGVDVDRVIEAVSGGSGGSWILSEWIPRTVLADRGATHFAVDLMVKDMGLVRRLAEAEGVPLAAGALAERLFTELRDAGHGGSDFSILAAVQAQAAGADLPERGSG</sequence>
<dbReference type="GO" id="GO:0050661">
    <property type="term" value="F:NADP binding"/>
    <property type="evidence" value="ECO:0007669"/>
    <property type="project" value="InterPro"/>
</dbReference>
<dbReference type="InterPro" id="IPR015815">
    <property type="entry name" value="HIBADH-related"/>
</dbReference>
<dbReference type="Pfam" id="PF03446">
    <property type="entry name" value="NAD_binding_2"/>
    <property type="match status" value="1"/>
</dbReference>
<evidence type="ECO:0000256" key="1">
    <source>
        <dbReference type="ARBA" id="ARBA00009080"/>
    </source>
</evidence>
<keyword evidence="2 7" id="KW-0560">Oxidoreductase</keyword>
<dbReference type="InterPro" id="IPR008927">
    <property type="entry name" value="6-PGluconate_DH-like_C_sf"/>
</dbReference>
<feature type="domain" description="3-hydroxyisobutyrate dehydrogenase-like NAD-binding" evidence="6">
    <location>
        <begin position="174"/>
        <end position="292"/>
    </location>
</feature>
<dbReference type="EMBL" id="CP087164">
    <property type="protein sequence ID" value="UGS33812.1"/>
    <property type="molecule type" value="Genomic_DNA"/>
</dbReference>
<comment type="similarity">
    <text evidence="1">Belongs to the HIBADH-related family.</text>
</comment>
<dbReference type="InterPro" id="IPR006115">
    <property type="entry name" value="6PGDH_NADP-bd"/>
</dbReference>
<dbReference type="SUPFAM" id="SSF51735">
    <property type="entry name" value="NAD(P)-binding Rossmann-fold domains"/>
    <property type="match status" value="1"/>
</dbReference>
<dbReference type="InterPro" id="IPR036291">
    <property type="entry name" value="NAD(P)-bd_dom_sf"/>
</dbReference>
<dbReference type="SUPFAM" id="SSF48179">
    <property type="entry name" value="6-phosphogluconate dehydrogenase C-terminal domain-like"/>
    <property type="match status" value="1"/>
</dbReference>
<dbReference type="InterPro" id="IPR013328">
    <property type="entry name" value="6PGD_dom2"/>
</dbReference>
<dbReference type="GO" id="GO:0051287">
    <property type="term" value="F:NAD binding"/>
    <property type="evidence" value="ECO:0007669"/>
    <property type="project" value="InterPro"/>
</dbReference>
<dbReference type="AlphaFoldDB" id="A0A9E6XS59"/>
<gene>
    <name evidence="7" type="primary">hgd_1</name>
    <name evidence="7" type="ORF">DSM104329_00177</name>
</gene>
<evidence type="ECO:0000313" key="7">
    <source>
        <dbReference type="EMBL" id="UGS33812.1"/>
    </source>
</evidence>
<feature type="active site" evidence="4">
    <location>
        <position position="180"/>
    </location>
</feature>
<dbReference type="Pfam" id="PF14833">
    <property type="entry name" value="NAD_binding_11"/>
    <property type="match status" value="1"/>
</dbReference>
<protein>
    <submittedName>
        <fullName evidence="7">2-(Hydroxymethyl)glutarate dehydrogenase</fullName>
        <ecNumber evidence="7">1.1.1.291</ecNumber>
    </submittedName>
</protein>
<evidence type="ECO:0000256" key="2">
    <source>
        <dbReference type="ARBA" id="ARBA00023002"/>
    </source>
</evidence>
<evidence type="ECO:0000256" key="4">
    <source>
        <dbReference type="PIRSR" id="PIRSR000103-1"/>
    </source>
</evidence>
<dbReference type="Gene3D" id="1.10.1040.10">
    <property type="entry name" value="N-(1-d-carboxylethyl)-l-norvaline Dehydrogenase, domain 2"/>
    <property type="match status" value="1"/>
</dbReference>
<keyword evidence="8" id="KW-1185">Reference proteome</keyword>
<accession>A0A9E6XS59</accession>
<feature type="domain" description="6-phosphogluconate dehydrogenase NADP-binding" evidence="5">
    <location>
        <begin position="14"/>
        <end position="171"/>
    </location>
</feature>
<dbReference type="EC" id="1.1.1.291" evidence="7"/>
<organism evidence="7 8">
    <name type="scientific">Capillimicrobium parvum</name>
    <dbReference type="NCBI Taxonomy" id="2884022"/>
    <lineage>
        <taxon>Bacteria</taxon>
        <taxon>Bacillati</taxon>
        <taxon>Actinomycetota</taxon>
        <taxon>Thermoleophilia</taxon>
        <taxon>Solirubrobacterales</taxon>
        <taxon>Capillimicrobiaceae</taxon>
        <taxon>Capillimicrobium</taxon>
    </lineage>
</organism>
<name>A0A9E6XS59_9ACTN</name>
<evidence type="ECO:0000259" key="5">
    <source>
        <dbReference type="Pfam" id="PF03446"/>
    </source>
</evidence>
<dbReference type="InterPro" id="IPR029154">
    <property type="entry name" value="HIBADH-like_NADP-bd"/>
</dbReference>
<dbReference type="PANTHER" id="PTHR43060">
    <property type="entry name" value="3-HYDROXYISOBUTYRATE DEHYDROGENASE-LIKE 1, MITOCHONDRIAL-RELATED"/>
    <property type="match status" value="1"/>
</dbReference>
<reference evidence="7" key="1">
    <citation type="journal article" date="2022" name="Int. J. Syst. Evol. Microbiol.">
        <title>Pseudomonas aegrilactucae sp. nov. and Pseudomonas morbosilactucae sp. nov., pathogens causing bacterial rot of lettuce in Japan.</title>
        <authorList>
            <person name="Sawada H."/>
            <person name="Fujikawa T."/>
            <person name="Satou M."/>
        </authorList>
    </citation>
    <scope>NUCLEOTIDE SEQUENCE</scope>
    <source>
        <strain evidence="7">0166_1</strain>
    </source>
</reference>
<evidence type="ECO:0000256" key="3">
    <source>
        <dbReference type="ARBA" id="ARBA00023027"/>
    </source>
</evidence>
<proteinExistence type="inferred from homology"/>
<dbReference type="KEGG" id="sbae:DSM104329_00177"/>
<dbReference type="Gene3D" id="3.40.50.720">
    <property type="entry name" value="NAD(P)-binding Rossmann-like Domain"/>
    <property type="match status" value="1"/>
</dbReference>